<keyword evidence="1" id="KW-1185">Reference proteome</keyword>
<dbReference type="KEGG" id="jre:108988746"/>
<dbReference type="Proteomes" id="UP000235220">
    <property type="component" value="Chromosome 12"/>
</dbReference>
<dbReference type="AlphaFoldDB" id="A0A2I4EE10"/>
<protein>
    <submittedName>
        <fullName evidence="2">Uncharacterized protein LOC108988746</fullName>
    </submittedName>
</protein>
<dbReference type="GeneID" id="108988746"/>
<dbReference type="Gramene" id="Jr12_06510_p1">
    <property type="protein sequence ID" value="cds.Jr12_06510_p1"/>
    <property type="gene ID" value="Jr12_06510"/>
</dbReference>
<gene>
    <name evidence="2" type="primary">LOC108988746</name>
</gene>
<dbReference type="RefSeq" id="XP_018817633.1">
    <property type="nucleotide sequence ID" value="XM_018962088.2"/>
</dbReference>
<organism evidence="1 2">
    <name type="scientific">Juglans regia</name>
    <name type="common">English walnut</name>
    <dbReference type="NCBI Taxonomy" id="51240"/>
    <lineage>
        <taxon>Eukaryota</taxon>
        <taxon>Viridiplantae</taxon>
        <taxon>Streptophyta</taxon>
        <taxon>Embryophyta</taxon>
        <taxon>Tracheophyta</taxon>
        <taxon>Spermatophyta</taxon>
        <taxon>Magnoliopsida</taxon>
        <taxon>eudicotyledons</taxon>
        <taxon>Gunneridae</taxon>
        <taxon>Pentapetalae</taxon>
        <taxon>rosids</taxon>
        <taxon>fabids</taxon>
        <taxon>Fagales</taxon>
        <taxon>Juglandaceae</taxon>
        <taxon>Juglans</taxon>
    </lineage>
</organism>
<evidence type="ECO:0000313" key="2">
    <source>
        <dbReference type="RefSeq" id="XP_018817633.1"/>
    </source>
</evidence>
<name>A0A2I4EE10_JUGRE</name>
<sequence>MDDYVHDMGVDQLAAWTVDNWANLKDELSRLCCISTRGLNLTISGLKDLEFELAASSEKLIRLSPQFLATMFVRNRAFCYGYGYGASLERLKAFLLVNPQTDLRTLNLESSKPDRASRQFVDAWEVT</sequence>
<proteinExistence type="predicted"/>
<accession>A0A2I4EE10</accession>
<evidence type="ECO:0000313" key="1">
    <source>
        <dbReference type="Proteomes" id="UP000235220"/>
    </source>
</evidence>
<reference evidence="2" key="1">
    <citation type="submission" date="2025-08" db="UniProtKB">
        <authorList>
            <consortium name="RefSeq"/>
        </authorList>
    </citation>
    <scope>IDENTIFICATION</scope>
    <source>
        <tissue evidence="2">Leaves</tissue>
    </source>
</reference>